<keyword evidence="1" id="KW-0732">Signal</keyword>
<name>A0ABW3N8L8_9FLAO</name>
<evidence type="ECO:0000313" key="2">
    <source>
        <dbReference type="EMBL" id="MFD1063703.1"/>
    </source>
</evidence>
<evidence type="ECO:0000313" key="3">
    <source>
        <dbReference type="Proteomes" id="UP001597013"/>
    </source>
</evidence>
<dbReference type="InterPro" id="IPR032710">
    <property type="entry name" value="NTF2-like_dom_sf"/>
</dbReference>
<feature type="signal peptide" evidence="1">
    <location>
        <begin position="1"/>
        <end position="21"/>
    </location>
</feature>
<evidence type="ECO:0000256" key="1">
    <source>
        <dbReference type="SAM" id="SignalP"/>
    </source>
</evidence>
<sequence length="157" mass="18001">MKSQILILIISLFLSFGYSQSQQDEQVKQTIEEFFEAFHKQDTVKLKAMAMGDINMQSISVNKEGKTLLDTSNYSDFLKNIASIPNNKSFREKLLGFDIKIDGNMANAWTPYEFYFDGNFSHCGVNSFQLAKDDGKWKIIYLVDTRRREGCAPNSKN</sequence>
<feature type="chain" id="PRO_5046047118" evidence="1">
    <location>
        <begin position="22"/>
        <end position="157"/>
    </location>
</feature>
<accession>A0ABW3N8L8</accession>
<dbReference type="EMBL" id="JBHTJL010000015">
    <property type="protein sequence ID" value="MFD1063703.1"/>
    <property type="molecule type" value="Genomic_DNA"/>
</dbReference>
<dbReference type="Gene3D" id="3.10.450.50">
    <property type="match status" value="1"/>
</dbReference>
<dbReference type="RefSeq" id="WP_386131057.1">
    <property type="nucleotide sequence ID" value="NZ_JBHTJL010000015.1"/>
</dbReference>
<comment type="caution">
    <text evidence="2">The sequence shown here is derived from an EMBL/GenBank/DDBJ whole genome shotgun (WGS) entry which is preliminary data.</text>
</comment>
<reference evidence="3" key="1">
    <citation type="journal article" date="2019" name="Int. J. Syst. Evol. Microbiol.">
        <title>The Global Catalogue of Microorganisms (GCM) 10K type strain sequencing project: providing services to taxonomists for standard genome sequencing and annotation.</title>
        <authorList>
            <consortium name="The Broad Institute Genomics Platform"/>
            <consortium name="The Broad Institute Genome Sequencing Center for Infectious Disease"/>
            <person name="Wu L."/>
            <person name="Ma J."/>
        </authorList>
    </citation>
    <scope>NUCLEOTIDE SEQUENCE [LARGE SCALE GENOMIC DNA]</scope>
    <source>
        <strain evidence="3">CCUG 62215</strain>
    </source>
</reference>
<keyword evidence="3" id="KW-1185">Reference proteome</keyword>
<gene>
    <name evidence="2" type="ORF">ACFQ1Q_10645</name>
</gene>
<proteinExistence type="predicted"/>
<organism evidence="2 3">
    <name type="scientific">Winogradskyella litorisediminis</name>
    <dbReference type="NCBI Taxonomy" id="1156618"/>
    <lineage>
        <taxon>Bacteria</taxon>
        <taxon>Pseudomonadati</taxon>
        <taxon>Bacteroidota</taxon>
        <taxon>Flavobacteriia</taxon>
        <taxon>Flavobacteriales</taxon>
        <taxon>Flavobacteriaceae</taxon>
        <taxon>Winogradskyella</taxon>
    </lineage>
</organism>
<dbReference type="SUPFAM" id="SSF54427">
    <property type="entry name" value="NTF2-like"/>
    <property type="match status" value="1"/>
</dbReference>
<protein>
    <submittedName>
        <fullName evidence="2">Nuclear transport factor 2 family protein</fullName>
    </submittedName>
</protein>
<dbReference type="Proteomes" id="UP001597013">
    <property type="component" value="Unassembled WGS sequence"/>
</dbReference>